<dbReference type="EMBL" id="CYYR01000006">
    <property type="protein sequence ID" value="CUN73231.1"/>
    <property type="molecule type" value="Genomic_DNA"/>
</dbReference>
<keyword evidence="5" id="KW-1185">Reference proteome</keyword>
<accession>A0A0M6WYE8</accession>
<dbReference type="STRING" id="360807.ERS852392_01228"/>
<proteinExistence type="predicted"/>
<dbReference type="EMBL" id="QRUN01000052">
    <property type="protein sequence ID" value="RGR63785.1"/>
    <property type="molecule type" value="Genomic_DNA"/>
</dbReference>
<reference evidence="5" key="2">
    <citation type="submission" date="2015-05" db="EMBL/GenBank/DDBJ databases">
        <authorList>
            <consortium name="Pathogen Informatics"/>
        </authorList>
    </citation>
    <scope>NUCLEOTIDE SEQUENCE [LARGE SCALE GENOMIC DNA]</scope>
    <source>
        <strain evidence="2 6">2789STDY5608835</strain>
        <strain evidence="5">L1-83</strain>
    </source>
</reference>
<reference evidence="7 8" key="3">
    <citation type="submission" date="2018-08" db="EMBL/GenBank/DDBJ databases">
        <title>A genome reference for cultivated species of the human gut microbiota.</title>
        <authorList>
            <person name="Zou Y."/>
            <person name="Xue W."/>
            <person name="Luo G."/>
        </authorList>
    </citation>
    <scope>NUCLEOTIDE SEQUENCE [LARGE SCALE GENOMIC DNA]</scope>
    <source>
        <strain evidence="3 8">AF24-4</strain>
        <strain evidence="4 7">AM23-23AC</strain>
    </source>
</reference>
<organism evidence="1 5">
    <name type="scientific">Roseburia inulinivorans</name>
    <dbReference type="NCBI Taxonomy" id="360807"/>
    <lineage>
        <taxon>Bacteria</taxon>
        <taxon>Bacillati</taxon>
        <taxon>Bacillota</taxon>
        <taxon>Clostridia</taxon>
        <taxon>Lachnospirales</taxon>
        <taxon>Lachnospiraceae</taxon>
        <taxon>Roseburia</taxon>
    </lineage>
</organism>
<protein>
    <submittedName>
        <fullName evidence="3">DUF1871 family protein</fullName>
    </submittedName>
</protein>
<dbReference type="Proteomes" id="UP000095395">
    <property type="component" value="Unassembled WGS sequence"/>
</dbReference>
<evidence type="ECO:0000313" key="2">
    <source>
        <dbReference type="EMBL" id="CUN73231.1"/>
    </source>
</evidence>
<evidence type="ECO:0000313" key="8">
    <source>
        <dbReference type="Proteomes" id="UP000285820"/>
    </source>
</evidence>
<dbReference type="Proteomes" id="UP000283701">
    <property type="component" value="Unassembled WGS sequence"/>
</dbReference>
<dbReference type="RefSeq" id="WP_055040264.1">
    <property type="nucleotide sequence ID" value="NZ_CVRS01000100.1"/>
</dbReference>
<dbReference type="OrthoDB" id="2665787at2"/>
<dbReference type="Proteomes" id="UP000285820">
    <property type="component" value="Unassembled WGS sequence"/>
</dbReference>
<dbReference type="Gene3D" id="1.10.340.20">
    <property type="entry name" value="Apc36109-like domain"/>
    <property type="match status" value="1"/>
</dbReference>
<dbReference type="SUPFAM" id="SSF116922">
    <property type="entry name" value="YugE-like"/>
    <property type="match status" value="1"/>
</dbReference>
<dbReference type="InterPro" id="IPR015053">
    <property type="entry name" value="DUF1871"/>
</dbReference>
<dbReference type="Pfam" id="PF08958">
    <property type="entry name" value="DUF1871"/>
    <property type="match status" value="1"/>
</dbReference>
<evidence type="ECO:0000313" key="4">
    <source>
        <dbReference type="EMBL" id="RHF79042.1"/>
    </source>
</evidence>
<dbReference type="EMBL" id="QRHP01000070">
    <property type="protein sequence ID" value="RHF79042.1"/>
    <property type="molecule type" value="Genomic_DNA"/>
</dbReference>
<dbReference type="Proteomes" id="UP000049828">
    <property type="component" value="Unassembled WGS sequence"/>
</dbReference>
<gene>
    <name evidence="4" type="ORF">DW654_17905</name>
    <name evidence="3" type="ORF">DWY29_16715</name>
    <name evidence="2" type="ORF">ERS852392_01228</name>
    <name evidence="1" type="ORF">RIL183_31271</name>
</gene>
<name>A0A0M6WYE8_9FIRM</name>
<dbReference type="AlphaFoldDB" id="A0A0M6WYE8"/>
<sequence>MERITQIINDWDPIGFFPMAPKDEYINEIKKINEFVSSNCNLQACTLAQEINKIFVETFGTDVYDENLEQCTIVAKKILRVEM</sequence>
<evidence type="ECO:0000313" key="1">
    <source>
        <dbReference type="EMBL" id="CRL42254.1"/>
    </source>
</evidence>
<reference evidence="1" key="1">
    <citation type="submission" date="2015-05" db="EMBL/GenBank/DDBJ databases">
        <authorList>
            <person name="Wang D.B."/>
            <person name="Wang M."/>
        </authorList>
    </citation>
    <scope>NUCLEOTIDE SEQUENCE [LARGE SCALE GENOMIC DNA]</scope>
    <source>
        <strain evidence="1">L1-83</strain>
    </source>
</reference>
<dbReference type="InterPro" id="IPR023162">
    <property type="entry name" value="Apc36109-like_dom_sf"/>
</dbReference>
<evidence type="ECO:0000313" key="7">
    <source>
        <dbReference type="Proteomes" id="UP000283701"/>
    </source>
</evidence>
<dbReference type="EMBL" id="CVRS01000100">
    <property type="protein sequence ID" value="CRL42254.1"/>
    <property type="molecule type" value="Genomic_DNA"/>
</dbReference>
<evidence type="ECO:0000313" key="6">
    <source>
        <dbReference type="Proteomes" id="UP000095395"/>
    </source>
</evidence>
<evidence type="ECO:0000313" key="5">
    <source>
        <dbReference type="Proteomes" id="UP000049828"/>
    </source>
</evidence>
<evidence type="ECO:0000313" key="3">
    <source>
        <dbReference type="EMBL" id="RGR63785.1"/>
    </source>
</evidence>